<dbReference type="PROSITE" id="PS00028">
    <property type="entry name" value="ZINC_FINGER_C2H2_1"/>
    <property type="match status" value="1"/>
</dbReference>
<sequence length="96" mass="11223">MSICKVCGKECQGKVGLGVHMRKSHPGYEKCRLCGDFYMNLDRHQIEEHDMTEKCPVCGMRFESSWGLRPHYQQKNDHPNESIPEIREKDVPQMNE</sequence>
<evidence type="ECO:0000313" key="3">
    <source>
        <dbReference type="EMBL" id="KXA92378.1"/>
    </source>
</evidence>
<dbReference type="EMBL" id="LHXP01000072">
    <property type="protein sequence ID" value="KXA92378.1"/>
    <property type="molecule type" value="Genomic_DNA"/>
</dbReference>
<proteinExistence type="predicted"/>
<keyword evidence="4" id="KW-1185">Reference proteome</keyword>
<dbReference type="Gene3D" id="3.30.160.60">
    <property type="entry name" value="Classic Zinc Finger"/>
    <property type="match status" value="1"/>
</dbReference>
<organism evidence="3 4">
    <name type="scientific">candidate division MSBL1 archaeon SCGC-AAA259E22</name>
    <dbReference type="NCBI Taxonomy" id="1698265"/>
    <lineage>
        <taxon>Archaea</taxon>
        <taxon>Methanobacteriati</taxon>
        <taxon>Methanobacteriota</taxon>
        <taxon>candidate division MSBL1</taxon>
    </lineage>
</organism>
<dbReference type="PROSITE" id="PS50157">
    <property type="entry name" value="ZINC_FINGER_C2H2_2"/>
    <property type="match status" value="1"/>
</dbReference>
<evidence type="ECO:0000313" key="4">
    <source>
        <dbReference type="Proteomes" id="UP000070657"/>
    </source>
</evidence>
<comment type="caution">
    <text evidence="3">The sequence shown here is derived from an EMBL/GenBank/DDBJ whole genome shotgun (WGS) entry which is preliminary data.</text>
</comment>
<protein>
    <recommendedName>
        <fullName evidence="2">C2H2-type domain-containing protein</fullName>
    </recommendedName>
</protein>
<evidence type="ECO:0000259" key="2">
    <source>
        <dbReference type="PROSITE" id="PS50157"/>
    </source>
</evidence>
<gene>
    <name evidence="3" type="ORF">AKJ66_04255</name>
</gene>
<dbReference type="InterPro" id="IPR013087">
    <property type="entry name" value="Znf_C2H2_type"/>
</dbReference>
<dbReference type="SMART" id="SM00355">
    <property type="entry name" value="ZnF_C2H2"/>
    <property type="match status" value="3"/>
</dbReference>
<feature type="region of interest" description="Disordered" evidence="1">
    <location>
        <begin position="70"/>
        <end position="96"/>
    </location>
</feature>
<reference evidence="3 4" key="1">
    <citation type="journal article" date="2016" name="Sci. Rep.">
        <title>Metabolic traits of an uncultured archaeal lineage -MSBL1- from brine pools of the Red Sea.</title>
        <authorList>
            <person name="Mwirichia R."/>
            <person name="Alam I."/>
            <person name="Rashid M."/>
            <person name="Vinu M."/>
            <person name="Ba-Alawi W."/>
            <person name="Anthony Kamau A."/>
            <person name="Kamanda Ngugi D."/>
            <person name="Goker M."/>
            <person name="Klenk H.P."/>
            <person name="Bajic V."/>
            <person name="Stingl U."/>
        </authorList>
    </citation>
    <scope>NUCLEOTIDE SEQUENCE [LARGE SCALE GENOMIC DNA]</scope>
    <source>
        <strain evidence="3">SCGC-AAA259E22</strain>
    </source>
</reference>
<dbReference type="Proteomes" id="UP000070657">
    <property type="component" value="Unassembled WGS sequence"/>
</dbReference>
<name>A0A133UDV0_9EURY</name>
<dbReference type="AlphaFoldDB" id="A0A133UDV0"/>
<feature type="compositionally biased region" description="Basic and acidic residues" evidence="1">
    <location>
        <begin position="74"/>
        <end position="96"/>
    </location>
</feature>
<feature type="domain" description="C2H2-type" evidence="2">
    <location>
        <begin position="2"/>
        <end position="30"/>
    </location>
</feature>
<evidence type="ECO:0000256" key="1">
    <source>
        <dbReference type="SAM" id="MobiDB-lite"/>
    </source>
</evidence>
<accession>A0A133UDV0</accession>